<dbReference type="Proteomes" id="UP000236075">
    <property type="component" value="Unassembled WGS sequence"/>
</dbReference>
<accession>A0AAP8NQS9</accession>
<dbReference type="Proteomes" id="UP000235914">
    <property type="component" value="Unassembled WGS sequence"/>
</dbReference>
<name>A0AAP8NQS9_9BACT</name>
<evidence type="ECO:0000313" key="1">
    <source>
        <dbReference type="EMBL" id="PNC56724.1"/>
    </source>
</evidence>
<organism evidence="1 3">
    <name type="scientific">Akkermansia muciniphila</name>
    <dbReference type="NCBI Taxonomy" id="239935"/>
    <lineage>
        <taxon>Bacteria</taxon>
        <taxon>Pseudomonadati</taxon>
        <taxon>Verrucomicrobiota</taxon>
        <taxon>Verrucomicrobiia</taxon>
        <taxon>Verrucomicrobiales</taxon>
        <taxon>Akkermansiaceae</taxon>
        <taxon>Akkermansia</taxon>
    </lineage>
</organism>
<evidence type="ECO:0000313" key="2">
    <source>
        <dbReference type="EMBL" id="PND02793.1"/>
    </source>
</evidence>
<comment type="caution">
    <text evidence="1">The sequence shown here is derived from an EMBL/GenBank/DDBJ whole genome shotgun (WGS) entry which is preliminary data.</text>
</comment>
<dbReference type="AlphaFoldDB" id="A0AAP8NQS9"/>
<reference evidence="3 4" key="1">
    <citation type="journal article" date="2017" name="BMC Genomics">
        <title>Genome sequencing of 39 Akkermansia muciniphila isolates reveals its population structure, genomic and functional diverisity, and global distribution in mammalian gut microbiotas.</title>
        <authorList>
            <person name="Guo X."/>
            <person name="Li S."/>
            <person name="Zhang J."/>
            <person name="Wu F."/>
            <person name="Li X."/>
            <person name="Wu D."/>
            <person name="Zhang M."/>
            <person name="Ou Z."/>
            <person name="Jie Z."/>
            <person name="Yan Q."/>
            <person name="Li P."/>
            <person name="Yi J."/>
            <person name="Peng Y."/>
        </authorList>
    </citation>
    <scope>NUCLEOTIDE SEQUENCE [LARGE SCALE GENOMIC DNA]</scope>
    <source>
        <strain evidence="2 4">GP28</strain>
        <strain evidence="1 3">GP43</strain>
    </source>
</reference>
<dbReference type="RefSeq" id="WP_012419319.1">
    <property type="nucleotide sequence ID" value="NZ_CP010553.1"/>
</dbReference>
<sequence>MIYLFGYTKTILFSKIENMPEMACQIFLNAKNALMDEMKSSIRKFLALTKMTRDEFADLCGVSKSQVDKWLSTVPIPRARQRLIIRIMKEEYAKQARLAQTKNPNSIHVPVTPQKYEKFRNEAERHGLTVPEWASEALDALSSIKSRS</sequence>
<proteinExistence type="predicted"/>
<dbReference type="EMBL" id="PJLB01000008">
    <property type="protein sequence ID" value="PND02793.1"/>
    <property type="molecule type" value="Genomic_DNA"/>
</dbReference>
<protein>
    <submittedName>
        <fullName evidence="1">Uncharacterized protein</fullName>
    </submittedName>
</protein>
<evidence type="ECO:0000313" key="4">
    <source>
        <dbReference type="Proteomes" id="UP000236075"/>
    </source>
</evidence>
<evidence type="ECO:0000313" key="3">
    <source>
        <dbReference type="Proteomes" id="UP000235914"/>
    </source>
</evidence>
<gene>
    <name evidence="2" type="ORF">CXT95_09110</name>
    <name evidence="1" type="ORF">CXU09_03880</name>
</gene>
<dbReference type="EMBL" id="PJKN01000002">
    <property type="protein sequence ID" value="PNC56724.1"/>
    <property type="molecule type" value="Genomic_DNA"/>
</dbReference>